<dbReference type="AlphaFoldDB" id="A0A0C3BQX2"/>
<dbReference type="OrthoDB" id="3041043at2759"/>
<dbReference type="EMBL" id="KN832976">
    <property type="protein sequence ID" value="KIM88898.1"/>
    <property type="molecule type" value="Genomic_DNA"/>
</dbReference>
<protein>
    <submittedName>
        <fullName evidence="1">Uncharacterized protein</fullName>
    </submittedName>
</protein>
<sequence>MDMDVDSSELSVQTRCFDSVFTRPPIFDGIFSRTSPASSIRFGCTCRVARDAVSNFSSRAFNINRHLLRFFSNPIDFRSLQARTATLISGSNALQFFDRTFYPESDLDLYTHPGHSREVGLWLMRWEGYKFAPSPSQNGADFETLVKDDWDALARRYDPADDVDDAHGQQYRISGIAAVYTFVKTQSDGDDIGGTPLKVQIIEAETNPLQCVFGFHSLCVMNVISFDVAYSLYPRATFEERRTLSMSVSNEGEAEALGKYAVRGWKILCDILPHEENKPLASFHQDISRWVDDEISWKIPLDLTGVVMRSPPSESSSPFNWDPVKHNSWKLIRAKTSKLLMTYYVAKSTLFRYNYLIADSEFLYTLIGFFRRQGSLEQLKRTLLSVEEQRASVTWWDSDLKGFRETYFKMLSERRKKAREVELARRKRSRRN</sequence>
<accession>A0A0C3BQX2</accession>
<proteinExistence type="predicted"/>
<name>A0A0C3BQX2_PILCF</name>
<evidence type="ECO:0000313" key="2">
    <source>
        <dbReference type="Proteomes" id="UP000054166"/>
    </source>
</evidence>
<reference evidence="1 2" key="1">
    <citation type="submission" date="2014-04" db="EMBL/GenBank/DDBJ databases">
        <authorList>
            <consortium name="DOE Joint Genome Institute"/>
            <person name="Kuo A."/>
            <person name="Tarkka M."/>
            <person name="Buscot F."/>
            <person name="Kohler A."/>
            <person name="Nagy L.G."/>
            <person name="Floudas D."/>
            <person name="Copeland A."/>
            <person name="Barry K.W."/>
            <person name="Cichocki N."/>
            <person name="Veneault-Fourrey C."/>
            <person name="LaButti K."/>
            <person name="Lindquist E.A."/>
            <person name="Lipzen A."/>
            <person name="Lundell T."/>
            <person name="Morin E."/>
            <person name="Murat C."/>
            <person name="Sun H."/>
            <person name="Tunlid A."/>
            <person name="Henrissat B."/>
            <person name="Grigoriev I.V."/>
            <person name="Hibbett D.S."/>
            <person name="Martin F."/>
            <person name="Nordberg H.P."/>
            <person name="Cantor M.N."/>
            <person name="Hua S.X."/>
        </authorList>
    </citation>
    <scope>NUCLEOTIDE SEQUENCE [LARGE SCALE GENOMIC DNA]</scope>
    <source>
        <strain evidence="1 2">F 1598</strain>
    </source>
</reference>
<dbReference type="Proteomes" id="UP000054166">
    <property type="component" value="Unassembled WGS sequence"/>
</dbReference>
<reference evidence="2" key="2">
    <citation type="submission" date="2015-01" db="EMBL/GenBank/DDBJ databases">
        <title>Evolutionary Origins and Diversification of the Mycorrhizal Mutualists.</title>
        <authorList>
            <consortium name="DOE Joint Genome Institute"/>
            <consortium name="Mycorrhizal Genomics Consortium"/>
            <person name="Kohler A."/>
            <person name="Kuo A."/>
            <person name="Nagy L.G."/>
            <person name="Floudas D."/>
            <person name="Copeland A."/>
            <person name="Barry K.W."/>
            <person name="Cichocki N."/>
            <person name="Veneault-Fourrey C."/>
            <person name="LaButti K."/>
            <person name="Lindquist E.A."/>
            <person name="Lipzen A."/>
            <person name="Lundell T."/>
            <person name="Morin E."/>
            <person name="Murat C."/>
            <person name="Riley R."/>
            <person name="Ohm R."/>
            <person name="Sun H."/>
            <person name="Tunlid A."/>
            <person name="Henrissat B."/>
            <person name="Grigoriev I.V."/>
            <person name="Hibbett D.S."/>
            <person name="Martin F."/>
        </authorList>
    </citation>
    <scope>NUCLEOTIDE SEQUENCE [LARGE SCALE GENOMIC DNA]</scope>
    <source>
        <strain evidence="2">F 1598</strain>
    </source>
</reference>
<gene>
    <name evidence="1" type="ORF">PILCRDRAFT_95489</name>
</gene>
<evidence type="ECO:0000313" key="1">
    <source>
        <dbReference type="EMBL" id="KIM88898.1"/>
    </source>
</evidence>
<dbReference type="InParanoid" id="A0A0C3BQX2"/>
<dbReference type="STRING" id="765440.A0A0C3BQX2"/>
<dbReference type="HOGENOM" id="CLU_036419_2_1_1"/>
<organism evidence="1 2">
    <name type="scientific">Piloderma croceum (strain F 1598)</name>
    <dbReference type="NCBI Taxonomy" id="765440"/>
    <lineage>
        <taxon>Eukaryota</taxon>
        <taxon>Fungi</taxon>
        <taxon>Dikarya</taxon>
        <taxon>Basidiomycota</taxon>
        <taxon>Agaricomycotina</taxon>
        <taxon>Agaricomycetes</taxon>
        <taxon>Agaricomycetidae</taxon>
        <taxon>Atheliales</taxon>
        <taxon>Atheliaceae</taxon>
        <taxon>Piloderma</taxon>
    </lineage>
</organism>
<keyword evidence="2" id="KW-1185">Reference proteome</keyword>